<evidence type="ECO:0000313" key="3">
    <source>
        <dbReference type="EMBL" id="KAF9442410.1"/>
    </source>
</evidence>
<dbReference type="Pfam" id="PF12937">
    <property type="entry name" value="F-box-like"/>
    <property type="match status" value="1"/>
</dbReference>
<protein>
    <recommendedName>
        <fullName evidence="2">F-box domain-containing protein</fullName>
    </recommendedName>
</protein>
<feature type="domain" description="F-box" evidence="2">
    <location>
        <begin position="26"/>
        <end position="72"/>
    </location>
</feature>
<accession>A0A9P5X1S0</accession>
<comment type="caution">
    <text evidence="3">The sequence shown here is derived from an EMBL/GenBank/DDBJ whole genome shotgun (WGS) entry which is preliminary data.</text>
</comment>
<sequence length="485" mass="55787">MLTRIAPPSHAKGPSRTRRHQVPSSQKTISTLPPELLCEIFKHLDSHGLSAVKLTCKMFYNTTRSWQLWYKLVESCESICGGSKINEPMERLTILDLERWVVRRLRAYESWLSDAPLALRARQFQCSKGATSGTELLPGGRWLLTNTPYGQYFIYDLDSPHTEPQLLFDPGECDEEDKTRDMLTCFSTWVNPSRGALSFRVVVWRRGTPSRGRVTRTQIYEVILEEDGQKFRSTGAPLYTLRTYGKNRRHIAISDKHLAEIWTVKSREGGYRLVLFVRWYLADERDNSRYEVRAELVTTGILHHIHITHDDHIAVAGYNSIEIYAVSQFQNLKPQEKLSPLHRVQLPDASSISYLVQPFPYQNFLWAVFVIYSKEIRVMRIPQNASNHPLEATLGCRSQDWGSLGDPTFVSQTATANLHEQTIDVLTYSWDKELTECHFYTHQCQLPELPQDYRDGFTIEGVDAATGRILLLAYPQDSFIILDTE</sequence>
<dbReference type="EMBL" id="MU151638">
    <property type="protein sequence ID" value="KAF9442410.1"/>
    <property type="molecule type" value="Genomic_DNA"/>
</dbReference>
<feature type="region of interest" description="Disordered" evidence="1">
    <location>
        <begin position="1"/>
        <end position="28"/>
    </location>
</feature>
<dbReference type="Proteomes" id="UP000807342">
    <property type="component" value="Unassembled WGS sequence"/>
</dbReference>
<dbReference type="SUPFAM" id="SSF81383">
    <property type="entry name" value="F-box domain"/>
    <property type="match status" value="1"/>
</dbReference>
<dbReference type="AlphaFoldDB" id="A0A9P5X1S0"/>
<dbReference type="Gene3D" id="1.20.1280.50">
    <property type="match status" value="1"/>
</dbReference>
<dbReference type="InterPro" id="IPR036047">
    <property type="entry name" value="F-box-like_dom_sf"/>
</dbReference>
<dbReference type="InterPro" id="IPR001810">
    <property type="entry name" value="F-box_dom"/>
</dbReference>
<gene>
    <name evidence="3" type="ORF">P691DRAFT_481963</name>
</gene>
<evidence type="ECO:0000259" key="2">
    <source>
        <dbReference type="PROSITE" id="PS50181"/>
    </source>
</evidence>
<reference evidence="3" key="1">
    <citation type="submission" date="2020-11" db="EMBL/GenBank/DDBJ databases">
        <authorList>
            <consortium name="DOE Joint Genome Institute"/>
            <person name="Ahrendt S."/>
            <person name="Riley R."/>
            <person name="Andreopoulos W."/>
            <person name="Labutti K."/>
            <person name="Pangilinan J."/>
            <person name="Ruiz-Duenas F.J."/>
            <person name="Barrasa J.M."/>
            <person name="Sanchez-Garcia M."/>
            <person name="Camarero S."/>
            <person name="Miyauchi S."/>
            <person name="Serrano A."/>
            <person name="Linde D."/>
            <person name="Babiker R."/>
            <person name="Drula E."/>
            <person name="Ayuso-Fernandez I."/>
            <person name="Pacheco R."/>
            <person name="Padilla G."/>
            <person name="Ferreira P."/>
            <person name="Barriuso J."/>
            <person name="Kellner H."/>
            <person name="Castanera R."/>
            <person name="Alfaro M."/>
            <person name="Ramirez L."/>
            <person name="Pisabarro A.G."/>
            <person name="Kuo A."/>
            <person name="Tritt A."/>
            <person name="Lipzen A."/>
            <person name="He G."/>
            <person name="Yan M."/>
            <person name="Ng V."/>
            <person name="Cullen D."/>
            <person name="Martin F."/>
            <person name="Rosso M.-N."/>
            <person name="Henrissat B."/>
            <person name="Hibbett D."/>
            <person name="Martinez A.T."/>
            <person name="Grigoriev I.V."/>
        </authorList>
    </citation>
    <scope>NUCLEOTIDE SEQUENCE</scope>
    <source>
        <strain evidence="3">MF-IS2</strain>
    </source>
</reference>
<evidence type="ECO:0000256" key="1">
    <source>
        <dbReference type="SAM" id="MobiDB-lite"/>
    </source>
</evidence>
<dbReference type="SMART" id="SM00256">
    <property type="entry name" value="FBOX"/>
    <property type="match status" value="1"/>
</dbReference>
<dbReference type="OrthoDB" id="3068749at2759"/>
<organism evidence="3 4">
    <name type="scientific">Macrolepiota fuliginosa MF-IS2</name>
    <dbReference type="NCBI Taxonomy" id="1400762"/>
    <lineage>
        <taxon>Eukaryota</taxon>
        <taxon>Fungi</taxon>
        <taxon>Dikarya</taxon>
        <taxon>Basidiomycota</taxon>
        <taxon>Agaricomycotina</taxon>
        <taxon>Agaricomycetes</taxon>
        <taxon>Agaricomycetidae</taxon>
        <taxon>Agaricales</taxon>
        <taxon>Agaricineae</taxon>
        <taxon>Agaricaceae</taxon>
        <taxon>Macrolepiota</taxon>
    </lineage>
</organism>
<proteinExistence type="predicted"/>
<keyword evidence="4" id="KW-1185">Reference proteome</keyword>
<evidence type="ECO:0000313" key="4">
    <source>
        <dbReference type="Proteomes" id="UP000807342"/>
    </source>
</evidence>
<name>A0A9P5X1S0_9AGAR</name>
<dbReference type="PROSITE" id="PS50181">
    <property type="entry name" value="FBOX"/>
    <property type="match status" value="1"/>
</dbReference>